<evidence type="ECO:0000256" key="1">
    <source>
        <dbReference type="ARBA" id="ARBA00004514"/>
    </source>
</evidence>
<dbReference type="Pfam" id="PF21137">
    <property type="entry name" value="ANM3_C2H2_Zf"/>
    <property type="match status" value="1"/>
</dbReference>
<dbReference type="GO" id="GO:0035242">
    <property type="term" value="F:protein-arginine omega-N asymmetric methyltransferase activity"/>
    <property type="evidence" value="ECO:0007669"/>
    <property type="project" value="UniProtKB-EC"/>
</dbReference>
<accession>A0A5C3L4G7</accession>
<evidence type="ECO:0000256" key="6">
    <source>
        <dbReference type="ARBA" id="ARBA00022691"/>
    </source>
</evidence>
<dbReference type="STRING" id="230819.A0A5C3L4G7"/>
<keyword evidence="18" id="KW-1185">Reference proteome</keyword>
<dbReference type="SUPFAM" id="SSF57667">
    <property type="entry name" value="beta-beta-alpha zinc fingers"/>
    <property type="match status" value="1"/>
</dbReference>
<dbReference type="InterPro" id="IPR025799">
    <property type="entry name" value="Arg_MeTrfase"/>
</dbReference>
<dbReference type="CDD" id="cd02440">
    <property type="entry name" value="AdoMet_MTases"/>
    <property type="match status" value="1"/>
</dbReference>
<dbReference type="GO" id="GO:0032259">
    <property type="term" value="P:methylation"/>
    <property type="evidence" value="ECO:0007669"/>
    <property type="project" value="UniProtKB-KW"/>
</dbReference>
<feature type="region of interest" description="Disordered" evidence="13">
    <location>
        <begin position="1"/>
        <end position="44"/>
    </location>
</feature>
<dbReference type="OrthoDB" id="7848332at2759"/>
<evidence type="ECO:0000259" key="16">
    <source>
        <dbReference type="Pfam" id="PF22528"/>
    </source>
</evidence>
<evidence type="ECO:0000259" key="14">
    <source>
        <dbReference type="Pfam" id="PF13649"/>
    </source>
</evidence>
<keyword evidence="3" id="KW-0963">Cytoplasm</keyword>
<evidence type="ECO:0000256" key="8">
    <source>
        <dbReference type="ARBA" id="ARBA00022771"/>
    </source>
</evidence>
<protein>
    <recommendedName>
        <fullName evidence="2">type I protein arginine methyltransferase</fullName>
        <ecNumber evidence="2">2.1.1.319</ecNumber>
    </recommendedName>
</protein>
<organism evidence="17 18">
    <name type="scientific">Coprinopsis marcescibilis</name>
    <name type="common">Agaric fungus</name>
    <name type="synonym">Psathyrella marcescibilis</name>
    <dbReference type="NCBI Taxonomy" id="230819"/>
    <lineage>
        <taxon>Eukaryota</taxon>
        <taxon>Fungi</taxon>
        <taxon>Dikarya</taxon>
        <taxon>Basidiomycota</taxon>
        <taxon>Agaricomycotina</taxon>
        <taxon>Agaricomycetes</taxon>
        <taxon>Agaricomycetidae</taxon>
        <taxon>Agaricales</taxon>
        <taxon>Agaricineae</taxon>
        <taxon>Psathyrellaceae</taxon>
        <taxon>Coprinopsis</taxon>
    </lineage>
</organism>
<dbReference type="AlphaFoldDB" id="A0A5C3L4G7"/>
<dbReference type="Gene3D" id="3.40.50.150">
    <property type="entry name" value="Vaccinia Virus protein VP39"/>
    <property type="match status" value="1"/>
</dbReference>
<comment type="catalytic activity">
    <reaction evidence="10">
        <text>L-arginyl-[protein] + 2 S-adenosyl-L-methionine = N(omega),N(omega)-dimethyl-L-arginyl-[protein] + 2 S-adenosyl-L-homocysteine + 2 H(+)</text>
        <dbReference type="Rhea" id="RHEA:48096"/>
        <dbReference type="Rhea" id="RHEA-COMP:10532"/>
        <dbReference type="Rhea" id="RHEA-COMP:11991"/>
        <dbReference type="ChEBI" id="CHEBI:15378"/>
        <dbReference type="ChEBI" id="CHEBI:29965"/>
        <dbReference type="ChEBI" id="CHEBI:57856"/>
        <dbReference type="ChEBI" id="CHEBI:59789"/>
        <dbReference type="ChEBI" id="CHEBI:61897"/>
        <dbReference type="EC" id="2.1.1.319"/>
    </reaction>
    <physiologicalReaction direction="left-to-right" evidence="10">
        <dbReference type="Rhea" id="RHEA:48097"/>
    </physiologicalReaction>
</comment>
<evidence type="ECO:0000256" key="9">
    <source>
        <dbReference type="ARBA" id="ARBA00022833"/>
    </source>
</evidence>
<dbReference type="InterPro" id="IPR029063">
    <property type="entry name" value="SAM-dependent_MTases_sf"/>
</dbReference>
<feature type="domain" description="Protein arginine N-methyltransferase" evidence="16">
    <location>
        <begin position="357"/>
        <end position="449"/>
    </location>
</feature>
<evidence type="ECO:0000256" key="12">
    <source>
        <dbReference type="PROSITE-ProRule" id="PRU01015"/>
    </source>
</evidence>
<dbReference type="GO" id="GO:0005634">
    <property type="term" value="C:nucleus"/>
    <property type="evidence" value="ECO:0007669"/>
    <property type="project" value="TreeGrafter"/>
</dbReference>
<keyword evidence="8" id="KW-0863">Zinc-finger</keyword>
<sequence>MSVHLPPPKSIQDPEEYIESDSSSSESSGEEEETWDDWVSDSNDKQECPSLFDSQVLSSAEEAVKHDVQTHGFDLNAVCSKLALDFHGRVRLINYIRKHKLSASDALAIIGTEEWFSADEYLVPVLENDPLLQISSDDWSDSDDDDSPPTEPVKRINWLEAKLAAAQQNLQTYKDLLNNRIVSGDRLPEIAKPTRDDDTHYFQSYAENDIHAIMINDQVRTATYAKFILTTPTLFQDAVVLDVGCGTGILSLFAARAGAKRVIAVDASDIVDKAKNIVKSNGLEDIITVIRGKVEEITLPDGIEHVDVIISEWMGYALLYESMLDSVLHARDRFLRPGGVLAPSQSKMMLGLCDASELYKERVGFWSDVYGFDLSEMAEGVYDEAIIDVTGPDTLLSEPYTVKDILIRDVTIRQLDFTSPFTLVSTTSRRTKVNALVLYFDTFFTGTSNPVPPGTQANCVKEGDAVLTEVWPVGGRPAPQRRQSISNKKEKVVSFSTGPQSAPTHWKQTFFMLKEPFFVSEGTTVSGTFFCHKSEKNSRELNVEIHYSVHTENGPGPTVVQMYNVR</sequence>
<keyword evidence="6 12" id="KW-0949">S-adenosyl-L-methionine</keyword>
<evidence type="ECO:0000256" key="10">
    <source>
        <dbReference type="ARBA" id="ARBA00047384"/>
    </source>
</evidence>
<gene>
    <name evidence="17" type="ORF">FA15DRAFT_635305</name>
</gene>
<evidence type="ECO:0000256" key="13">
    <source>
        <dbReference type="SAM" id="MobiDB-lite"/>
    </source>
</evidence>
<reference evidence="17 18" key="1">
    <citation type="journal article" date="2019" name="Nat. Ecol. Evol.">
        <title>Megaphylogeny resolves global patterns of mushroom evolution.</title>
        <authorList>
            <person name="Varga T."/>
            <person name="Krizsan K."/>
            <person name="Foldi C."/>
            <person name="Dima B."/>
            <person name="Sanchez-Garcia M."/>
            <person name="Sanchez-Ramirez S."/>
            <person name="Szollosi G.J."/>
            <person name="Szarkandi J.G."/>
            <person name="Papp V."/>
            <person name="Albert L."/>
            <person name="Andreopoulos W."/>
            <person name="Angelini C."/>
            <person name="Antonin V."/>
            <person name="Barry K.W."/>
            <person name="Bougher N.L."/>
            <person name="Buchanan P."/>
            <person name="Buyck B."/>
            <person name="Bense V."/>
            <person name="Catcheside P."/>
            <person name="Chovatia M."/>
            <person name="Cooper J."/>
            <person name="Damon W."/>
            <person name="Desjardin D."/>
            <person name="Finy P."/>
            <person name="Geml J."/>
            <person name="Haridas S."/>
            <person name="Hughes K."/>
            <person name="Justo A."/>
            <person name="Karasinski D."/>
            <person name="Kautmanova I."/>
            <person name="Kiss B."/>
            <person name="Kocsube S."/>
            <person name="Kotiranta H."/>
            <person name="LaButti K.M."/>
            <person name="Lechner B.E."/>
            <person name="Liimatainen K."/>
            <person name="Lipzen A."/>
            <person name="Lukacs Z."/>
            <person name="Mihaltcheva S."/>
            <person name="Morgado L.N."/>
            <person name="Niskanen T."/>
            <person name="Noordeloos M.E."/>
            <person name="Ohm R.A."/>
            <person name="Ortiz-Santana B."/>
            <person name="Ovrebo C."/>
            <person name="Racz N."/>
            <person name="Riley R."/>
            <person name="Savchenko A."/>
            <person name="Shiryaev A."/>
            <person name="Soop K."/>
            <person name="Spirin V."/>
            <person name="Szebenyi C."/>
            <person name="Tomsovsky M."/>
            <person name="Tulloss R.E."/>
            <person name="Uehling J."/>
            <person name="Grigoriev I.V."/>
            <person name="Vagvolgyi C."/>
            <person name="Papp T."/>
            <person name="Martin F.M."/>
            <person name="Miettinen O."/>
            <person name="Hibbett D.S."/>
            <person name="Nagy L.G."/>
        </authorList>
    </citation>
    <scope>NUCLEOTIDE SEQUENCE [LARGE SCALE GENOMIC DNA]</scope>
    <source>
        <strain evidence="17 18">CBS 121175</strain>
    </source>
</reference>
<keyword evidence="7" id="KW-0479">Metal-binding</keyword>
<feature type="domain" description="Protein arginine N-methyltransferase 3-like C2H2 zinc finger" evidence="15">
    <location>
        <begin position="78"/>
        <end position="124"/>
    </location>
</feature>
<dbReference type="GO" id="GO:0008270">
    <property type="term" value="F:zinc ion binding"/>
    <property type="evidence" value="ECO:0007669"/>
    <property type="project" value="UniProtKB-KW"/>
</dbReference>
<dbReference type="PANTHER" id="PTHR11006:SF53">
    <property type="entry name" value="PROTEIN ARGININE N-METHYLTRANSFERASE 3"/>
    <property type="match status" value="1"/>
</dbReference>
<feature type="domain" description="Protein arginine N-methyltransferase" evidence="16">
    <location>
        <begin position="488"/>
        <end position="550"/>
    </location>
</feature>
<evidence type="ECO:0000256" key="7">
    <source>
        <dbReference type="ARBA" id="ARBA00022723"/>
    </source>
</evidence>
<dbReference type="InterPro" id="IPR049482">
    <property type="entry name" value="ANM3-like_C2H2_Zf"/>
</dbReference>
<dbReference type="Pfam" id="PF13649">
    <property type="entry name" value="Methyltransf_25"/>
    <property type="match status" value="1"/>
</dbReference>
<evidence type="ECO:0000256" key="4">
    <source>
        <dbReference type="ARBA" id="ARBA00022603"/>
    </source>
</evidence>
<dbReference type="Gene3D" id="2.70.160.11">
    <property type="entry name" value="Hnrnp arginine n-methyltransferase1"/>
    <property type="match status" value="1"/>
</dbReference>
<evidence type="ECO:0000313" key="18">
    <source>
        <dbReference type="Proteomes" id="UP000307440"/>
    </source>
</evidence>
<dbReference type="InterPro" id="IPR036236">
    <property type="entry name" value="Znf_C2H2_sf"/>
</dbReference>
<dbReference type="EC" id="2.1.1.319" evidence="2"/>
<dbReference type="GO" id="GO:0042054">
    <property type="term" value="F:histone methyltransferase activity"/>
    <property type="evidence" value="ECO:0007669"/>
    <property type="project" value="TreeGrafter"/>
</dbReference>
<keyword evidence="4 12" id="KW-0489">Methyltransferase</keyword>
<keyword evidence="5 12" id="KW-0808">Transferase</keyword>
<name>A0A5C3L4G7_COPMA</name>
<dbReference type="GO" id="GO:0005829">
    <property type="term" value="C:cytosol"/>
    <property type="evidence" value="ECO:0007669"/>
    <property type="project" value="UniProtKB-SubCell"/>
</dbReference>
<comment type="catalytic activity">
    <reaction evidence="11">
        <text>L-arginyl-[protein] + S-adenosyl-L-methionine = N(omega)-methyl-L-arginyl-[protein] + S-adenosyl-L-homocysteine + H(+)</text>
        <dbReference type="Rhea" id="RHEA:48100"/>
        <dbReference type="Rhea" id="RHEA-COMP:10532"/>
        <dbReference type="Rhea" id="RHEA-COMP:11990"/>
        <dbReference type="ChEBI" id="CHEBI:15378"/>
        <dbReference type="ChEBI" id="CHEBI:29965"/>
        <dbReference type="ChEBI" id="CHEBI:57856"/>
        <dbReference type="ChEBI" id="CHEBI:59789"/>
        <dbReference type="ChEBI" id="CHEBI:65280"/>
    </reaction>
    <physiologicalReaction direction="left-to-right" evidence="11">
        <dbReference type="Rhea" id="RHEA:48101"/>
    </physiologicalReaction>
</comment>
<dbReference type="SUPFAM" id="SSF53335">
    <property type="entry name" value="S-adenosyl-L-methionine-dependent methyltransferases"/>
    <property type="match status" value="1"/>
</dbReference>
<evidence type="ECO:0000256" key="3">
    <source>
        <dbReference type="ARBA" id="ARBA00022490"/>
    </source>
</evidence>
<feature type="compositionally biased region" description="Acidic residues" evidence="13">
    <location>
        <begin position="28"/>
        <end position="39"/>
    </location>
</feature>
<dbReference type="PANTHER" id="PTHR11006">
    <property type="entry name" value="PROTEIN ARGININE N-METHYLTRANSFERASE"/>
    <property type="match status" value="1"/>
</dbReference>
<evidence type="ECO:0000259" key="15">
    <source>
        <dbReference type="Pfam" id="PF21137"/>
    </source>
</evidence>
<evidence type="ECO:0000256" key="5">
    <source>
        <dbReference type="ARBA" id="ARBA00022679"/>
    </source>
</evidence>
<feature type="domain" description="Methyltransferase" evidence="14">
    <location>
        <begin position="240"/>
        <end position="339"/>
    </location>
</feature>
<evidence type="ECO:0000256" key="2">
    <source>
        <dbReference type="ARBA" id="ARBA00011925"/>
    </source>
</evidence>
<dbReference type="FunFam" id="3.40.50.150:FF:000003">
    <property type="entry name" value="Blast:Protein arginine N-methyltransferase 1"/>
    <property type="match status" value="1"/>
</dbReference>
<dbReference type="Proteomes" id="UP000307440">
    <property type="component" value="Unassembled WGS sequence"/>
</dbReference>
<dbReference type="Pfam" id="PF22528">
    <property type="entry name" value="PRMT_C"/>
    <property type="match status" value="2"/>
</dbReference>
<dbReference type="InterPro" id="IPR041698">
    <property type="entry name" value="Methyltransf_25"/>
</dbReference>
<proteinExistence type="predicted"/>
<comment type="subcellular location">
    <subcellularLocation>
        <location evidence="1">Cytoplasm</location>
        <location evidence="1">Cytosol</location>
    </subcellularLocation>
</comment>
<evidence type="ECO:0000256" key="11">
    <source>
        <dbReference type="ARBA" id="ARBA00049303"/>
    </source>
</evidence>
<dbReference type="PROSITE" id="PS51678">
    <property type="entry name" value="SAM_MT_PRMT"/>
    <property type="match status" value="1"/>
</dbReference>
<keyword evidence="9" id="KW-0862">Zinc</keyword>
<dbReference type="InterPro" id="IPR055135">
    <property type="entry name" value="PRMT_dom"/>
</dbReference>
<feature type="region of interest" description="Disordered" evidence="13">
    <location>
        <begin position="477"/>
        <end position="500"/>
    </location>
</feature>
<dbReference type="EMBL" id="ML210162">
    <property type="protein sequence ID" value="TFK27687.1"/>
    <property type="molecule type" value="Genomic_DNA"/>
</dbReference>
<evidence type="ECO:0000313" key="17">
    <source>
        <dbReference type="EMBL" id="TFK27687.1"/>
    </source>
</evidence>